<keyword evidence="2" id="KW-0732">Signal</keyword>
<dbReference type="EMBL" id="FNVB01000004">
    <property type="protein sequence ID" value="SEG67483.1"/>
    <property type="molecule type" value="Genomic_DNA"/>
</dbReference>
<organism evidence="4 7">
    <name type="scientific">Saccharopolyspora kobensis</name>
    <dbReference type="NCBI Taxonomy" id="146035"/>
    <lineage>
        <taxon>Bacteria</taxon>
        <taxon>Bacillati</taxon>
        <taxon>Actinomycetota</taxon>
        <taxon>Actinomycetes</taxon>
        <taxon>Pseudonocardiales</taxon>
        <taxon>Pseudonocardiaceae</taxon>
        <taxon>Saccharopolyspora</taxon>
    </lineage>
</organism>
<dbReference type="Proteomes" id="UP000236729">
    <property type="component" value="Unassembled WGS sequence"/>
</dbReference>
<dbReference type="AlphaFoldDB" id="A0A1H6C3K8"/>
<comment type="similarity">
    <text evidence="1">Belongs to the bacterial solute-binding protein 8 family.</text>
</comment>
<evidence type="ECO:0000313" key="6">
    <source>
        <dbReference type="Proteomes" id="UP000199690"/>
    </source>
</evidence>
<keyword evidence="6" id="KW-1185">Reference proteome</keyword>
<gene>
    <name evidence="4" type="ORF">SAMN02982929_03080</name>
    <name evidence="5" type="ORF">SAMN05216506_101320</name>
</gene>
<reference evidence="6 7" key="1">
    <citation type="submission" date="2016-10" db="EMBL/GenBank/DDBJ databases">
        <authorList>
            <person name="Varghese N."/>
            <person name="Submissions S."/>
        </authorList>
    </citation>
    <scope>NUCLEOTIDE SEQUENCE [LARGE SCALE GENOMIC DNA]</scope>
    <source>
        <strain evidence="7">ATCC 20501</strain>
        <strain evidence="5 6">CGMCC 4.3529</strain>
    </source>
</reference>
<protein>
    <submittedName>
        <fullName evidence="4">Iron complex transport system substrate-binding protein</fullName>
    </submittedName>
</protein>
<dbReference type="RefSeq" id="WP_093345147.1">
    <property type="nucleotide sequence ID" value="NZ_FNVB01000004.1"/>
</dbReference>
<accession>A0A1I1HPZ5</accession>
<feature type="signal peptide" evidence="2">
    <location>
        <begin position="1"/>
        <end position="25"/>
    </location>
</feature>
<evidence type="ECO:0000313" key="7">
    <source>
        <dbReference type="Proteomes" id="UP000236729"/>
    </source>
</evidence>
<dbReference type="Pfam" id="PF01497">
    <property type="entry name" value="Peripla_BP_2"/>
    <property type="match status" value="1"/>
</dbReference>
<feature type="chain" id="PRO_5030028482" evidence="2">
    <location>
        <begin position="26"/>
        <end position="313"/>
    </location>
</feature>
<proteinExistence type="inferred from homology"/>
<dbReference type="InterPro" id="IPR002491">
    <property type="entry name" value="ABC_transptr_periplasmic_BD"/>
</dbReference>
<dbReference type="PANTHER" id="PTHR30535">
    <property type="entry name" value="VITAMIN B12-BINDING PROTEIN"/>
    <property type="match status" value="1"/>
</dbReference>
<feature type="domain" description="Fe/B12 periplasmic-binding" evidence="3">
    <location>
        <begin position="63"/>
        <end position="311"/>
    </location>
</feature>
<dbReference type="PROSITE" id="PS51257">
    <property type="entry name" value="PROKAR_LIPOPROTEIN"/>
    <property type="match status" value="1"/>
</dbReference>
<dbReference type="SMR" id="A0A1H6C3K8"/>
<dbReference type="GO" id="GO:0071281">
    <property type="term" value="P:cellular response to iron ion"/>
    <property type="evidence" value="ECO:0007669"/>
    <property type="project" value="TreeGrafter"/>
</dbReference>
<evidence type="ECO:0000313" key="4">
    <source>
        <dbReference type="EMBL" id="SEG67483.1"/>
    </source>
</evidence>
<sequence length="313" mass="33356">MTRLRRLATLLLAALALLVGVTACATRPHSQTTAPADDPASAFPVKVQLPGQEPVTLPQQPKRIISLSPTATETLYAIGAGDQVIAVDQFSNFPAQAPRSDLTAFNADAAAVGGHNPDLVIAPDSSSQLAQGLKAANVPTLLTPAAANLDEAYRQIEVLGQATGHTQQAAELVARMRAEIDEIVRDTPKPPEPLTYYHEVSPDHYTATSTSFVGNVYSLFGLHNIADPAGGDFPQLSEEHILQANPKLIFLSDVKCCQVTSASVAERPGWNTLDAVRTQHVFELDDDIASRWGPRVVDMVRSIADGVSKAQQG</sequence>
<name>A0A1H6C3K8_9PSEU</name>
<dbReference type="Proteomes" id="UP000199690">
    <property type="component" value="Unassembled WGS sequence"/>
</dbReference>
<dbReference type="PANTHER" id="PTHR30535:SF34">
    <property type="entry name" value="MOLYBDATE-BINDING PROTEIN MOLA"/>
    <property type="match status" value="1"/>
</dbReference>
<dbReference type="SUPFAM" id="SSF53807">
    <property type="entry name" value="Helical backbone' metal receptor"/>
    <property type="match status" value="1"/>
</dbReference>
<dbReference type="EMBL" id="FOME01000001">
    <property type="protein sequence ID" value="SFC26189.1"/>
    <property type="molecule type" value="Genomic_DNA"/>
</dbReference>
<dbReference type="PROSITE" id="PS50983">
    <property type="entry name" value="FE_B12_PBP"/>
    <property type="match status" value="1"/>
</dbReference>
<evidence type="ECO:0000313" key="5">
    <source>
        <dbReference type="EMBL" id="SFC26189.1"/>
    </source>
</evidence>
<evidence type="ECO:0000259" key="3">
    <source>
        <dbReference type="PROSITE" id="PS50983"/>
    </source>
</evidence>
<dbReference type="Gene3D" id="3.40.50.1980">
    <property type="entry name" value="Nitrogenase molybdenum iron protein domain"/>
    <property type="match status" value="2"/>
</dbReference>
<accession>A0A1H6C3K8</accession>
<evidence type="ECO:0000256" key="1">
    <source>
        <dbReference type="ARBA" id="ARBA00008814"/>
    </source>
</evidence>
<dbReference type="CDD" id="cd01143">
    <property type="entry name" value="YvrC"/>
    <property type="match status" value="1"/>
</dbReference>
<dbReference type="InterPro" id="IPR050902">
    <property type="entry name" value="ABC_Transporter_SBP"/>
</dbReference>
<reference evidence="4" key="2">
    <citation type="submission" date="2016-10" db="EMBL/GenBank/DDBJ databases">
        <authorList>
            <person name="de Groot N.N."/>
        </authorList>
    </citation>
    <scope>NUCLEOTIDE SEQUENCE [LARGE SCALE GENOMIC DNA]</scope>
    <source>
        <strain evidence="4">ATCC 20501</strain>
    </source>
</reference>
<evidence type="ECO:0000256" key="2">
    <source>
        <dbReference type="SAM" id="SignalP"/>
    </source>
</evidence>